<sequence length="61" mass="7076">MNKELNINEVFWKTLDGWLSEEVDKETLSELFLTVGTQLQKDINGKDFGVARALDYVKRTK</sequence>
<dbReference type="AlphaFoldDB" id="A0A383B8W6"/>
<reference evidence="1" key="1">
    <citation type="submission" date="2018-05" db="EMBL/GenBank/DDBJ databases">
        <authorList>
            <person name="Lanie J.A."/>
            <person name="Ng W.-L."/>
            <person name="Kazmierczak K.M."/>
            <person name="Andrzejewski T.M."/>
            <person name="Davidsen T.M."/>
            <person name="Wayne K.J."/>
            <person name="Tettelin H."/>
            <person name="Glass J.I."/>
            <person name="Rusch D."/>
            <person name="Podicherti R."/>
            <person name="Tsui H.-C.T."/>
            <person name="Winkler M.E."/>
        </authorList>
    </citation>
    <scope>NUCLEOTIDE SEQUENCE</scope>
</reference>
<name>A0A383B8W6_9ZZZZ</name>
<organism evidence="1">
    <name type="scientific">marine metagenome</name>
    <dbReference type="NCBI Taxonomy" id="408172"/>
    <lineage>
        <taxon>unclassified sequences</taxon>
        <taxon>metagenomes</taxon>
        <taxon>ecological metagenomes</taxon>
    </lineage>
</organism>
<accession>A0A383B8W6</accession>
<protein>
    <submittedName>
        <fullName evidence="1">Uncharacterized protein</fullName>
    </submittedName>
</protein>
<evidence type="ECO:0000313" key="1">
    <source>
        <dbReference type="EMBL" id="SVE15875.1"/>
    </source>
</evidence>
<dbReference type="EMBL" id="UINC01198080">
    <property type="protein sequence ID" value="SVE15875.1"/>
    <property type="molecule type" value="Genomic_DNA"/>
</dbReference>
<gene>
    <name evidence="1" type="ORF">METZ01_LOCUS468729</name>
</gene>
<proteinExistence type="predicted"/>